<keyword evidence="1" id="KW-0677">Repeat</keyword>
<evidence type="ECO:0000313" key="6">
    <source>
        <dbReference type="Proteomes" id="UP000230066"/>
    </source>
</evidence>
<comment type="caution">
    <text evidence="5">The sequence shown here is derived from an EMBL/GenBank/DDBJ whole genome shotgun (WGS) entry which is preliminary data.</text>
</comment>
<protein>
    <recommendedName>
        <fullName evidence="4">CUB domain-containing protein</fullName>
    </recommendedName>
</protein>
<keyword evidence="6" id="KW-1185">Reference proteome</keyword>
<dbReference type="InterPro" id="IPR000859">
    <property type="entry name" value="CUB_dom"/>
</dbReference>
<dbReference type="EMBL" id="JXXN02002985">
    <property type="protein sequence ID" value="THD22116.1"/>
    <property type="molecule type" value="Genomic_DNA"/>
</dbReference>
<dbReference type="InterPro" id="IPR035914">
    <property type="entry name" value="Sperma_CUB_dom_sf"/>
</dbReference>
<reference evidence="5" key="1">
    <citation type="submission" date="2019-03" db="EMBL/GenBank/DDBJ databases">
        <title>Improved annotation for the trematode Fasciola hepatica.</title>
        <authorList>
            <person name="Choi Y.-J."/>
            <person name="Martin J."/>
            <person name="Mitreva M."/>
        </authorList>
    </citation>
    <scope>NUCLEOTIDE SEQUENCE [LARGE SCALE GENOMIC DNA]</scope>
</reference>
<proteinExistence type="predicted"/>
<evidence type="ECO:0000256" key="1">
    <source>
        <dbReference type="ARBA" id="ARBA00022737"/>
    </source>
</evidence>
<accession>A0A4E0R5W8</accession>
<comment type="caution">
    <text evidence="3">Lacks conserved residue(s) required for the propagation of feature annotation.</text>
</comment>
<feature type="domain" description="CUB" evidence="4">
    <location>
        <begin position="185"/>
        <end position="281"/>
    </location>
</feature>
<evidence type="ECO:0000313" key="5">
    <source>
        <dbReference type="EMBL" id="THD22116.1"/>
    </source>
</evidence>
<gene>
    <name evidence="5" type="ORF">D915_007054</name>
</gene>
<dbReference type="AlphaFoldDB" id="A0A4E0R5W8"/>
<dbReference type="Proteomes" id="UP000230066">
    <property type="component" value="Unassembled WGS sequence"/>
</dbReference>
<evidence type="ECO:0000256" key="2">
    <source>
        <dbReference type="ARBA" id="ARBA00023157"/>
    </source>
</evidence>
<feature type="domain" description="CUB" evidence="4">
    <location>
        <begin position="57"/>
        <end position="175"/>
    </location>
</feature>
<sequence>MGGAVYKIPNIYKKINNGVHIFVRAIMNSQWQCACSLLFAITFILICASAQSQKAVCGNQNITLVSGYYQLQIPEHDGPRECVYNFTSGFGTIMNFQFYFVSIGTEHEKCGNDYITVGDTEIELPHPRYTACGKKPPTWEFYSTGNKATVKLLITSELKSVTVRAEVFESKYTALLFLDRTRPECGNEFIRVGTEGSEFSFPPNKITLNGSTRCFYTLLGKNSGNGKMTFSFESINIPIKRNCSSDYLQILDEGRKQILPKYCGNKIPSRNISADGNALAIIVEFTTEPWNGSVRGYVHHETLKPDGTTSTTSPTEASQTTSEHNYCIFIVPPAGDCLTRGILNHELQFEKHRIMFHVY</sequence>
<organism evidence="5 6">
    <name type="scientific">Fasciola hepatica</name>
    <name type="common">Liver fluke</name>
    <dbReference type="NCBI Taxonomy" id="6192"/>
    <lineage>
        <taxon>Eukaryota</taxon>
        <taxon>Metazoa</taxon>
        <taxon>Spiralia</taxon>
        <taxon>Lophotrochozoa</taxon>
        <taxon>Platyhelminthes</taxon>
        <taxon>Trematoda</taxon>
        <taxon>Digenea</taxon>
        <taxon>Plagiorchiida</taxon>
        <taxon>Echinostomata</taxon>
        <taxon>Echinostomatoidea</taxon>
        <taxon>Fasciolidae</taxon>
        <taxon>Fasciola</taxon>
    </lineage>
</organism>
<dbReference type="Pfam" id="PF00431">
    <property type="entry name" value="CUB"/>
    <property type="match status" value="2"/>
</dbReference>
<evidence type="ECO:0000259" key="4">
    <source>
        <dbReference type="PROSITE" id="PS01180"/>
    </source>
</evidence>
<dbReference type="SUPFAM" id="SSF49854">
    <property type="entry name" value="Spermadhesin, CUB domain"/>
    <property type="match status" value="2"/>
</dbReference>
<dbReference type="PROSITE" id="PS01180">
    <property type="entry name" value="CUB"/>
    <property type="match status" value="2"/>
</dbReference>
<dbReference type="PANTHER" id="PTHR24251">
    <property type="entry name" value="OVOCHYMASE-RELATED"/>
    <property type="match status" value="1"/>
</dbReference>
<keyword evidence="2" id="KW-1015">Disulfide bond</keyword>
<name>A0A4E0R5W8_FASHE</name>
<dbReference type="Gene3D" id="2.60.120.290">
    <property type="entry name" value="Spermadhesin, CUB domain"/>
    <property type="match status" value="2"/>
</dbReference>
<evidence type="ECO:0000256" key="3">
    <source>
        <dbReference type="PROSITE-ProRule" id="PRU00059"/>
    </source>
</evidence>